<reference evidence="3" key="1">
    <citation type="submission" date="2023-03" db="EMBL/GenBank/DDBJ databases">
        <title>Mating type loci evolution in Malassezia.</title>
        <authorList>
            <person name="Coelho M.A."/>
        </authorList>
    </citation>
    <scope>NUCLEOTIDE SEQUENCE</scope>
    <source>
        <strain evidence="3">CBS 10434</strain>
    </source>
</reference>
<proteinExistence type="predicted"/>
<evidence type="ECO:0000256" key="1">
    <source>
        <dbReference type="ARBA" id="ARBA00022574"/>
    </source>
</evidence>
<gene>
    <name evidence="3" type="primary">BPH1</name>
    <name evidence="3" type="ORF">MCAP1_001376</name>
</gene>
<dbReference type="PANTHER" id="PTHR46108">
    <property type="entry name" value="BLUE CHEESE"/>
    <property type="match status" value="1"/>
</dbReference>
<dbReference type="InterPro" id="IPR013320">
    <property type="entry name" value="ConA-like_dom_sf"/>
</dbReference>
<name>A0AAF0E5A5_9BASI</name>
<dbReference type="AlphaFoldDB" id="A0AAF0E5A5"/>
<dbReference type="EMBL" id="CP119910">
    <property type="protein sequence ID" value="WFD19153.1"/>
    <property type="molecule type" value="Genomic_DNA"/>
</dbReference>
<sequence length="890" mass="97754">MELLSEIQATSPENYEEIHILASRVYSTLTEETGPSRVYELFGEQGGFLIVGQLLAAIQRGRDVTDEDASTWLSRLLLLTLQILTDAITWSRHNLHSFERLLGWDSLVATLMEAVPSSIPSRTIAMLFGMALGQVTIGIEQFKLVSEAIRAGQIRGGTARDLPIVHPAAIYAAVSLAEEDQIVPNVREATYSLLHDILVSNERNTNVLSRTRVPSLLLRAWLAGRRLPTETSVLRLLWQDGIKNAEDVRIIFTHLMQSPLDNECELLGLLHDVAISAHRPASLTIDAKTAPSDHCPTGIHIRALPRPFPSDNPTSAGFSLAMLLRIEHTTPDASLDLFRLESVPAHPLRLILDMTLGTLMYEPGGATRQAYRLPRTQLEQHAWHSVVLTHTRSMPRVPSTVHVYLDGKRVCTLQVPWPGAFATPASVWLGGTPVVGEGHATWSLSSVFLMDGLIPPSIPALLHELVPTYTGNLQAPLARFLPYAGLTRIHTRLHELAGASTPRGQSHSFRTLKCALHMAAADIFPLEHVYLHLQADHTLRCGTQVLVPNQTLPILLKDMRPSELHGTVEGLPTLRLPRRLDEAVWSLGGCAVLLRLVELANSTASLEACVSLFLRLVSFSWRLAEDAERIRAFGIFGALLRAKARMISVPILAALQEAAAPKASWANVQLYRAVLLDTDLWVCTSEAVQLAYAQHFQKLLPLGGRGLADVHLVRRLIHFSMRASCVPSHVLDQVMQAALEGHFRARNIQALVQFVAIQLGHVAPNAASLGAAKARTDESLFIAPMEASQFVVPPPATQDPRGCELARLWLATFLRLLAEDDALVKLAASAIQAQWLLMLLRPGLLPEDAELVVPLAQKLLSASPSLAHAFTRMGGFRKARYIVVRHVFGA</sequence>
<dbReference type="InterPro" id="IPR056252">
    <property type="entry name" value="Alfy-like_Arm-like"/>
</dbReference>
<organism evidence="3 4">
    <name type="scientific">Malassezia caprae</name>
    <dbReference type="NCBI Taxonomy" id="1381934"/>
    <lineage>
        <taxon>Eukaryota</taxon>
        <taxon>Fungi</taxon>
        <taxon>Dikarya</taxon>
        <taxon>Basidiomycota</taxon>
        <taxon>Ustilaginomycotina</taxon>
        <taxon>Malasseziomycetes</taxon>
        <taxon>Malasseziales</taxon>
        <taxon>Malasseziaceae</taxon>
        <taxon>Malassezia</taxon>
    </lineage>
</organism>
<evidence type="ECO:0000259" key="2">
    <source>
        <dbReference type="Pfam" id="PF23295"/>
    </source>
</evidence>
<dbReference type="Proteomes" id="UP001220961">
    <property type="component" value="Chromosome 3"/>
</dbReference>
<dbReference type="Pfam" id="PF23295">
    <property type="entry name" value="Arm_4"/>
    <property type="match status" value="1"/>
</dbReference>
<evidence type="ECO:0000313" key="3">
    <source>
        <dbReference type="EMBL" id="WFD19153.1"/>
    </source>
</evidence>
<protein>
    <submittedName>
        <fullName evidence="3">Beige protein-like 1</fullName>
    </submittedName>
</protein>
<evidence type="ECO:0000313" key="4">
    <source>
        <dbReference type="Proteomes" id="UP001220961"/>
    </source>
</evidence>
<dbReference type="InterPro" id="IPR051944">
    <property type="entry name" value="BEACH_domain_protein"/>
</dbReference>
<dbReference type="SUPFAM" id="SSF49899">
    <property type="entry name" value="Concanavalin A-like lectins/glucanases"/>
    <property type="match status" value="1"/>
</dbReference>
<accession>A0AAF0E5A5</accession>
<keyword evidence="1" id="KW-0853">WD repeat</keyword>
<feature type="domain" description="Alfy-like armadillo-like repeat" evidence="2">
    <location>
        <begin position="11"/>
        <end position="237"/>
    </location>
</feature>
<keyword evidence="4" id="KW-1185">Reference proteome</keyword>
<dbReference type="PANTHER" id="PTHR46108:SF4">
    <property type="entry name" value="BLUE CHEESE"/>
    <property type="match status" value="1"/>
</dbReference>